<dbReference type="Gene3D" id="3.40.50.150">
    <property type="entry name" value="Vaccinia Virus protein VP39"/>
    <property type="match status" value="1"/>
</dbReference>
<dbReference type="GO" id="GO:0009307">
    <property type="term" value="P:DNA restriction-modification system"/>
    <property type="evidence" value="ECO:0007669"/>
    <property type="project" value="UniProtKB-KW"/>
</dbReference>
<dbReference type="GO" id="GO:0008170">
    <property type="term" value="F:N-methyltransferase activity"/>
    <property type="evidence" value="ECO:0007669"/>
    <property type="project" value="InterPro"/>
</dbReference>
<keyword evidence="3" id="KW-0680">Restriction system</keyword>
<dbReference type="InterPro" id="IPR044946">
    <property type="entry name" value="Restrct_endonuc_typeI_TRD_sf"/>
</dbReference>
<dbReference type="InterPro" id="IPR003356">
    <property type="entry name" value="DNA_methylase_A-5"/>
</dbReference>
<keyword evidence="8" id="KW-1185">Reference proteome</keyword>
<evidence type="ECO:0000256" key="3">
    <source>
        <dbReference type="ARBA" id="ARBA00022747"/>
    </source>
</evidence>
<dbReference type="InterPro" id="IPR052021">
    <property type="entry name" value="Type-I_RS_S_subunit"/>
</dbReference>
<evidence type="ECO:0000259" key="5">
    <source>
        <dbReference type="Pfam" id="PF01420"/>
    </source>
</evidence>
<evidence type="ECO:0000313" key="8">
    <source>
        <dbReference type="Proteomes" id="UP000199286"/>
    </source>
</evidence>
<dbReference type="PANTHER" id="PTHR30408">
    <property type="entry name" value="TYPE-1 RESTRICTION ENZYME ECOKI SPECIFICITY PROTEIN"/>
    <property type="match status" value="1"/>
</dbReference>
<feature type="domain" description="DNA methylase adenine-specific" evidence="6">
    <location>
        <begin position="209"/>
        <end position="335"/>
    </location>
</feature>
<dbReference type="SUPFAM" id="SSF116734">
    <property type="entry name" value="DNA methylase specificity domain"/>
    <property type="match status" value="1"/>
</dbReference>
<evidence type="ECO:0000256" key="1">
    <source>
        <dbReference type="ARBA" id="ARBA00006594"/>
    </source>
</evidence>
<dbReference type="GO" id="GO:0003677">
    <property type="term" value="F:DNA binding"/>
    <property type="evidence" value="ECO:0007669"/>
    <property type="project" value="UniProtKB-KW"/>
</dbReference>
<dbReference type="Pfam" id="PF01420">
    <property type="entry name" value="Methylase_S"/>
    <property type="match status" value="1"/>
</dbReference>
<reference evidence="7 8" key="1">
    <citation type="submission" date="2016-10" db="EMBL/GenBank/DDBJ databases">
        <authorList>
            <person name="de Groot N.N."/>
        </authorList>
    </citation>
    <scope>NUCLEOTIDE SEQUENCE [LARGE SCALE GENOMIC DNA]</scope>
    <source>
        <strain evidence="7 8">DSM 26880</strain>
    </source>
</reference>
<comment type="similarity">
    <text evidence="2">Belongs to the type-I restriction system S methylase family.</text>
</comment>
<dbReference type="PANTHER" id="PTHR30408:SF12">
    <property type="entry name" value="TYPE I RESTRICTION ENZYME MJAVIII SPECIFICITY SUBUNIT"/>
    <property type="match status" value="1"/>
</dbReference>
<protein>
    <submittedName>
        <fullName evidence="7">Type I restriction modification DNA specificity domain-containing protein</fullName>
    </submittedName>
</protein>
<feature type="domain" description="Type I restriction modification DNA specificity" evidence="5">
    <location>
        <begin position="413"/>
        <end position="511"/>
    </location>
</feature>
<evidence type="ECO:0000259" key="6">
    <source>
        <dbReference type="Pfam" id="PF02384"/>
    </source>
</evidence>
<sequence>MPEALLIEASQSLGMQQDTSDPRFTAWENVFGTEAYRSLKEARSLFLSLPVPERLSAFDEMMSIYRSDTGFSWIGHQAAKRIVELADDPDAARCAFASSLHPALLLAMNGTSVRFEDINHDVCNLARMMAVVLEVHLQVVPADPFARIDEETNDAEIIMAPFGYKIPSTSDLPKKTLEILGDDGRSRRLSSEAVALADAQVSTSKLVIVSVADGAMFRGVGVEPIAREALVESGRLRAILAVPGGMIFQNTGVASDILILSSEWDTKLKVRFVDLSAPRFAGKTVRGRPEIKSDTSWLKAIVAPVLESSASAMDVPISDIRAKDYILSLDRYLVPPAVADLECFLSERDTLPLHEAVELIRPLSLGQGDDGDFKIREASPADIGERGYLPLPKKEISIERAQLRKARNQRLMPGDVLLSVKGTVGSVALVPEEASVDGESHFWTAGQSFMILRPKQGRISGIALLEYFSNPSVKTALRSLAAGAAIQTISIKDLKEFRVPVPSTEEEDEIEAAFRDRQARLAEVRTILKGIEQARDASWPHRELQGAQA</sequence>
<keyword evidence="4" id="KW-0238">DNA-binding</keyword>
<proteinExistence type="inferred from homology"/>
<accession>A0A1H3N9Y5</accession>
<dbReference type="AlphaFoldDB" id="A0A1H3N9Y5"/>
<evidence type="ECO:0000313" key="7">
    <source>
        <dbReference type="EMBL" id="SDY85761.1"/>
    </source>
</evidence>
<dbReference type="EMBL" id="FNPF01000022">
    <property type="protein sequence ID" value="SDY85761.1"/>
    <property type="molecule type" value="Genomic_DNA"/>
</dbReference>
<evidence type="ECO:0000256" key="4">
    <source>
        <dbReference type="ARBA" id="ARBA00023125"/>
    </source>
</evidence>
<evidence type="ECO:0000256" key="2">
    <source>
        <dbReference type="ARBA" id="ARBA00010923"/>
    </source>
</evidence>
<gene>
    <name evidence="7" type="ORF">SAMN05444340_12213</name>
</gene>
<organism evidence="7 8">
    <name type="scientific">Citreimonas salinaria</name>
    <dbReference type="NCBI Taxonomy" id="321339"/>
    <lineage>
        <taxon>Bacteria</taxon>
        <taxon>Pseudomonadati</taxon>
        <taxon>Pseudomonadota</taxon>
        <taxon>Alphaproteobacteria</taxon>
        <taxon>Rhodobacterales</taxon>
        <taxon>Roseobacteraceae</taxon>
        <taxon>Citreimonas</taxon>
    </lineage>
</organism>
<dbReference type="Pfam" id="PF02384">
    <property type="entry name" value="N6_Mtase"/>
    <property type="match status" value="1"/>
</dbReference>
<dbReference type="InterPro" id="IPR000055">
    <property type="entry name" value="Restrct_endonuc_typeI_TRD"/>
</dbReference>
<dbReference type="STRING" id="321339.SAMN05444340_12213"/>
<dbReference type="Proteomes" id="UP000199286">
    <property type="component" value="Unassembled WGS sequence"/>
</dbReference>
<dbReference type="SUPFAM" id="SSF53335">
    <property type="entry name" value="S-adenosyl-L-methionine-dependent methyltransferases"/>
    <property type="match status" value="1"/>
</dbReference>
<name>A0A1H3N9Y5_9RHOB</name>
<dbReference type="InterPro" id="IPR029063">
    <property type="entry name" value="SAM-dependent_MTases_sf"/>
</dbReference>
<comment type="similarity">
    <text evidence="1">Belongs to the N(4)/N(6)-methyltransferase family.</text>
</comment>
<dbReference type="Gene3D" id="3.90.220.20">
    <property type="entry name" value="DNA methylase specificity domains"/>
    <property type="match status" value="1"/>
</dbReference>